<dbReference type="EMBL" id="JAQZSM010000016">
    <property type="protein sequence ID" value="MDD7972542.1"/>
    <property type="molecule type" value="Genomic_DNA"/>
</dbReference>
<proteinExistence type="predicted"/>
<gene>
    <name evidence="1" type="ORF">PUT78_15695</name>
</gene>
<organism evidence="1 2">
    <name type="scientific">Roseinatronobacter alkalisoli</name>
    <dbReference type="NCBI Taxonomy" id="3028235"/>
    <lineage>
        <taxon>Bacteria</taxon>
        <taxon>Pseudomonadati</taxon>
        <taxon>Pseudomonadota</taxon>
        <taxon>Alphaproteobacteria</taxon>
        <taxon>Rhodobacterales</taxon>
        <taxon>Paracoccaceae</taxon>
        <taxon>Roseinatronobacter</taxon>
    </lineage>
</organism>
<evidence type="ECO:0000313" key="1">
    <source>
        <dbReference type="EMBL" id="MDD7972542.1"/>
    </source>
</evidence>
<accession>A0ABT5TED1</accession>
<dbReference type="Proteomes" id="UP001431784">
    <property type="component" value="Unassembled WGS sequence"/>
</dbReference>
<reference evidence="1" key="1">
    <citation type="submission" date="2023-02" db="EMBL/GenBank/DDBJ databases">
        <title>Description of Roseinatronobacter alkalisoli sp. nov., an alkaliphilic bacerium isolated from soda soil.</title>
        <authorList>
            <person name="Wei W."/>
        </authorList>
    </citation>
    <scope>NUCLEOTIDE SEQUENCE</scope>
    <source>
        <strain evidence="1">HJB301</strain>
    </source>
</reference>
<dbReference type="RefSeq" id="WP_274353214.1">
    <property type="nucleotide sequence ID" value="NZ_JAQZSM010000016.1"/>
</dbReference>
<evidence type="ECO:0000313" key="2">
    <source>
        <dbReference type="Proteomes" id="UP001431784"/>
    </source>
</evidence>
<evidence type="ECO:0008006" key="3">
    <source>
        <dbReference type="Google" id="ProtNLM"/>
    </source>
</evidence>
<comment type="caution">
    <text evidence="1">The sequence shown here is derived from an EMBL/GenBank/DDBJ whole genome shotgun (WGS) entry which is preliminary data.</text>
</comment>
<keyword evidence="2" id="KW-1185">Reference proteome</keyword>
<protein>
    <recommendedName>
        <fullName evidence="3">MarR family transcriptional regulator</fullName>
    </recommendedName>
</protein>
<sequence>MLRALEFALDDCRMQRTTLTYGQLAAKLEIDGPGRIAKLTTALETLMEQDAQAGRPLRAALVVARAGAGLPAPGFFQKAQALGLYPDPGDETAAQRFHAHHLDRLFAVADGPQQDE</sequence>
<name>A0ABT5TED1_9RHOB</name>